<feature type="non-terminal residue" evidence="4">
    <location>
        <position position="230"/>
    </location>
</feature>
<keyword evidence="2" id="KW-0472">Membrane</keyword>
<evidence type="ECO:0000256" key="2">
    <source>
        <dbReference type="SAM" id="Phobius"/>
    </source>
</evidence>
<dbReference type="InterPro" id="IPR051168">
    <property type="entry name" value="AASS"/>
</dbReference>
<proteinExistence type="predicted"/>
<dbReference type="GO" id="GO:0005737">
    <property type="term" value="C:cytoplasm"/>
    <property type="evidence" value="ECO:0007669"/>
    <property type="project" value="TreeGrafter"/>
</dbReference>
<keyword evidence="1" id="KW-0560">Oxidoreductase</keyword>
<dbReference type="EMBL" id="JAVXUO010000397">
    <property type="protein sequence ID" value="KAK2992580.1"/>
    <property type="molecule type" value="Genomic_DNA"/>
</dbReference>
<feature type="domain" description="Saccharopine dehydrogenase-like C-terminal" evidence="3">
    <location>
        <begin position="21"/>
        <end position="224"/>
    </location>
</feature>
<feature type="transmembrane region" description="Helical" evidence="2">
    <location>
        <begin position="177"/>
        <end position="195"/>
    </location>
</feature>
<protein>
    <recommendedName>
        <fullName evidence="3">Saccharopine dehydrogenase-like C-terminal domain-containing protein</fullName>
    </recommendedName>
</protein>
<organism evidence="4 5">
    <name type="scientific">Escallonia rubra</name>
    <dbReference type="NCBI Taxonomy" id="112253"/>
    <lineage>
        <taxon>Eukaryota</taxon>
        <taxon>Viridiplantae</taxon>
        <taxon>Streptophyta</taxon>
        <taxon>Embryophyta</taxon>
        <taxon>Tracheophyta</taxon>
        <taxon>Spermatophyta</taxon>
        <taxon>Magnoliopsida</taxon>
        <taxon>eudicotyledons</taxon>
        <taxon>Gunneridae</taxon>
        <taxon>Pentapetalae</taxon>
        <taxon>asterids</taxon>
        <taxon>campanulids</taxon>
        <taxon>Escalloniales</taxon>
        <taxon>Escalloniaceae</taxon>
        <taxon>Escallonia</taxon>
    </lineage>
</organism>
<sequence length="230" mass="25691">MYFITGFLVELRTETKKQGTKGFGKIMGTLSRIGFFNTEAHPILKGGERLTYATFLLELLKVNRKNLNEPMMGEKDIAEQIIVLGFCEERGTAVKTAKTIIYLGFHEPVEIPLSYQTAFEVTCHRMEERLAYSSTEQDMVLLHHEVEVDFPDGRPVENHHATLLEFGRTKNGKTTTAMALTVGIPAAIGALLLLGNKINTRGVLRPVDPDVYVPALDILQAYGLKLLEKI</sequence>
<dbReference type="Pfam" id="PF16653">
    <property type="entry name" value="Sacchrp_dh_C"/>
    <property type="match status" value="1"/>
</dbReference>
<gene>
    <name evidence="4" type="ORF">RJ640_009190</name>
</gene>
<dbReference type="AlphaFoldDB" id="A0AA88UNY5"/>
<accession>A0AA88UNY5</accession>
<keyword evidence="2" id="KW-1133">Transmembrane helix</keyword>
<dbReference type="Gene3D" id="3.40.50.720">
    <property type="entry name" value="NAD(P)-binding Rossmann-like Domain"/>
    <property type="match status" value="1"/>
</dbReference>
<dbReference type="SUPFAM" id="SSF55347">
    <property type="entry name" value="Glyceraldehyde-3-phosphate dehydrogenase-like, C-terminal domain"/>
    <property type="match status" value="1"/>
</dbReference>
<reference evidence="4" key="1">
    <citation type="submission" date="2022-12" db="EMBL/GenBank/DDBJ databases">
        <title>Draft genome assemblies for two species of Escallonia (Escalloniales).</title>
        <authorList>
            <person name="Chanderbali A."/>
            <person name="Dervinis C."/>
            <person name="Anghel I."/>
            <person name="Soltis D."/>
            <person name="Soltis P."/>
            <person name="Zapata F."/>
        </authorList>
    </citation>
    <scope>NUCLEOTIDE SEQUENCE</scope>
    <source>
        <strain evidence="4">UCBG92.1500</strain>
        <tissue evidence="4">Leaf</tissue>
    </source>
</reference>
<evidence type="ECO:0000313" key="4">
    <source>
        <dbReference type="EMBL" id="KAK2992580.1"/>
    </source>
</evidence>
<dbReference type="PANTHER" id="PTHR11133">
    <property type="entry name" value="SACCHAROPINE DEHYDROGENASE"/>
    <property type="match status" value="1"/>
</dbReference>
<dbReference type="GO" id="GO:0019878">
    <property type="term" value="P:lysine biosynthetic process via aminoadipic acid"/>
    <property type="evidence" value="ECO:0007669"/>
    <property type="project" value="TreeGrafter"/>
</dbReference>
<evidence type="ECO:0000256" key="1">
    <source>
        <dbReference type="ARBA" id="ARBA00023002"/>
    </source>
</evidence>
<dbReference type="PANTHER" id="PTHR11133:SF22">
    <property type="entry name" value="ALPHA-AMINOADIPIC SEMIALDEHYDE SYNTHASE, MITOCHONDRIAL"/>
    <property type="match status" value="1"/>
</dbReference>
<dbReference type="Proteomes" id="UP001187471">
    <property type="component" value="Unassembled WGS sequence"/>
</dbReference>
<keyword evidence="5" id="KW-1185">Reference proteome</keyword>
<name>A0AA88UNY5_9ASTE</name>
<keyword evidence="2" id="KW-0812">Transmembrane</keyword>
<dbReference type="GO" id="GO:0004753">
    <property type="term" value="F:saccharopine dehydrogenase activity"/>
    <property type="evidence" value="ECO:0007669"/>
    <property type="project" value="TreeGrafter"/>
</dbReference>
<dbReference type="InterPro" id="IPR032095">
    <property type="entry name" value="Sacchrp_dh-like_C"/>
</dbReference>
<evidence type="ECO:0000313" key="5">
    <source>
        <dbReference type="Proteomes" id="UP001187471"/>
    </source>
</evidence>
<evidence type="ECO:0000259" key="3">
    <source>
        <dbReference type="Pfam" id="PF16653"/>
    </source>
</evidence>
<dbReference type="Gene3D" id="1.10.1870.10">
    <property type="entry name" value="Domain 3, Saccharopine reductase"/>
    <property type="match status" value="1"/>
</dbReference>
<comment type="caution">
    <text evidence="4">The sequence shown here is derived from an EMBL/GenBank/DDBJ whole genome shotgun (WGS) entry which is preliminary data.</text>
</comment>